<dbReference type="InterPro" id="IPR006016">
    <property type="entry name" value="UspA"/>
</dbReference>
<dbReference type="CDD" id="cd00293">
    <property type="entry name" value="USP-like"/>
    <property type="match status" value="1"/>
</dbReference>
<dbReference type="Gene3D" id="3.40.50.620">
    <property type="entry name" value="HUPs"/>
    <property type="match status" value="1"/>
</dbReference>
<evidence type="ECO:0000256" key="2">
    <source>
        <dbReference type="PIRNR" id="PIRNR006276"/>
    </source>
</evidence>
<sequence length="156" mass="17542">MEYSKILVAIDRSSQSRLVFQKAFHLAKVEQAELKIFHCVGLSPLAFGSAGDIYGQGLGRAAQVQQELMAKEVEEVKSWLQTFLDECEQHGIRATSEYKIGEAGYWIREVSLSWNPDLVVMGRRGRSELAELFLGSVSNHVIHHLRCSVLIVQNPE</sequence>
<dbReference type="Proteomes" id="UP000032946">
    <property type="component" value="Chromosome"/>
</dbReference>
<evidence type="ECO:0000259" key="3">
    <source>
        <dbReference type="Pfam" id="PF00582"/>
    </source>
</evidence>
<dbReference type="GO" id="GO:0005737">
    <property type="term" value="C:cytoplasm"/>
    <property type="evidence" value="ECO:0007669"/>
    <property type="project" value="UniProtKB-SubCell"/>
</dbReference>
<keyword evidence="2" id="KW-0963">Cytoplasm</keyword>
<dbReference type="AlphaFoldDB" id="A0A9P1P0K2"/>
<organism evidence="4 5">
    <name type="scientific">Limnospira indica PCC 8005</name>
    <dbReference type="NCBI Taxonomy" id="376219"/>
    <lineage>
        <taxon>Bacteria</taxon>
        <taxon>Bacillati</taxon>
        <taxon>Cyanobacteriota</taxon>
        <taxon>Cyanophyceae</taxon>
        <taxon>Oscillatoriophycideae</taxon>
        <taxon>Oscillatoriales</taxon>
        <taxon>Sirenicapillariaceae</taxon>
        <taxon>Limnospira</taxon>
    </lineage>
</organism>
<dbReference type="PANTHER" id="PTHR46268">
    <property type="entry name" value="STRESS RESPONSE PROTEIN NHAX"/>
    <property type="match status" value="1"/>
</dbReference>
<evidence type="ECO:0000313" key="4">
    <source>
        <dbReference type="EMBL" id="CDM96554.1"/>
    </source>
</evidence>
<dbReference type="InterPro" id="IPR006015">
    <property type="entry name" value="Universal_stress_UspA"/>
</dbReference>
<dbReference type="PRINTS" id="PR01438">
    <property type="entry name" value="UNVRSLSTRESS"/>
</dbReference>
<dbReference type="PIRSF" id="PIRSF006276">
    <property type="entry name" value="UspA"/>
    <property type="match status" value="1"/>
</dbReference>
<feature type="domain" description="UspA" evidence="3">
    <location>
        <begin position="3"/>
        <end position="152"/>
    </location>
</feature>
<evidence type="ECO:0000256" key="1">
    <source>
        <dbReference type="ARBA" id="ARBA00008791"/>
    </source>
</evidence>
<comment type="similarity">
    <text evidence="1 2">Belongs to the universal stress protein A family.</text>
</comment>
<accession>A0A9P1P0K2</accession>
<name>A0A9P1P0K2_9CYAN</name>
<dbReference type="InterPro" id="IPR014729">
    <property type="entry name" value="Rossmann-like_a/b/a_fold"/>
</dbReference>
<keyword evidence="5" id="KW-1185">Reference proteome</keyword>
<dbReference type="SUPFAM" id="SSF52402">
    <property type="entry name" value="Adenine nucleotide alpha hydrolases-like"/>
    <property type="match status" value="1"/>
</dbReference>
<protein>
    <recommendedName>
        <fullName evidence="2">Universal stress protein</fullName>
    </recommendedName>
</protein>
<dbReference type="Pfam" id="PF00582">
    <property type="entry name" value="Usp"/>
    <property type="match status" value="1"/>
</dbReference>
<reference evidence="4 5" key="1">
    <citation type="submission" date="2014-02" db="EMBL/GenBank/DDBJ databases">
        <authorList>
            <person name="Genoscope - CEA"/>
        </authorList>
    </citation>
    <scope>NUCLEOTIDE SEQUENCE [LARGE SCALE GENOMIC DNA]</scope>
    <source>
        <strain evidence="4 5">PCC 8005</strain>
    </source>
</reference>
<evidence type="ECO:0000313" key="5">
    <source>
        <dbReference type="Proteomes" id="UP000032946"/>
    </source>
</evidence>
<dbReference type="PANTHER" id="PTHR46268:SF8">
    <property type="entry name" value="UNIVERSAL STRESS PROTEIN SLL1388"/>
    <property type="match status" value="1"/>
</dbReference>
<comment type="subcellular location">
    <subcellularLocation>
        <location evidence="2">Cytoplasm</location>
    </subcellularLocation>
</comment>
<proteinExistence type="inferred from homology"/>
<dbReference type="EMBL" id="FO818640">
    <property type="protein sequence ID" value="CDM96554.1"/>
    <property type="molecule type" value="Genomic_DNA"/>
</dbReference>
<dbReference type="RefSeq" id="WP_008052372.1">
    <property type="nucleotide sequence ID" value="NZ_FO818640.1"/>
</dbReference>
<gene>
    <name evidence="4" type="ORF">ARTHRO_40963</name>
</gene>